<name>A0A6A5HH07_CAERE</name>
<dbReference type="EMBL" id="WUAV01000002">
    <property type="protein sequence ID" value="KAF1767340.1"/>
    <property type="molecule type" value="Genomic_DNA"/>
</dbReference>
<gene>
    <name evidence="4" type="ORF">GCK72_007299</name>
</gene>
<accession>A0A6A5HH07</accession>
<keyword evidence="3" id="KW-1133">Transmembrane helix</keyword>
<dbReference type="PANTHER" id="PTHR22898:SF3">
    <property type="entry name" value="ALPHA-1,2-FUCOSYLTRANSFERASE-RELATED"/>
    <property type="match status" value="1"/>
</dbReference>
<feature type="transmembrane region" description="Helical" evidence="3">
    <location>
        <begin position="12"/>
        <end position="36"/>
    </location>
</feature>
<dbReference type="Proteomes" id="UP000483820">
    <property type="component" value="Chromosome II"/>
</dbReference>
<comment type="caution">
    <text evidence="4">The sequence shown here is derived from an EMBL/GenBank/DDBJ whole genome shotgun (WGS) entry which is preliminary data.</text>
</comment>
<keyword evidence="3" id="KW-0472">Membrane</keyword>
<protein>
    <recommendedName>
        <fullName evidence="6">L-Fucosyltransferase</fullName>
    </recommendedName>
</protein>
<dbReference type="Pfam" id="PF01531">
    <property type="entry name" value="Glyco_transf_11"/>
    <property type="match status" value="1"/>
</dbReference>
<dbReference type="GO" id="GO:0008107">
    <property type="term" value="F:galactoside 2-alpha-L-fucosyltransferase activity"/>
    <property type="evidence" value="ECO:0007669"/>
    <property type="project" value="InterPro"/>
</dbReference>
<keyword evidence="1" id="KW-0328">Glycosyltransferase</keyword>
<evidence type="ECO:0000256" key="1">
    <source>
        <dbReference type="ARBA" id="ARBA00022676"/>
    </source>
</evidence>
<evidence type="ECO:0000313" key="5">
    <source>
        <dbReference type="Proteomes" id="UP000483820"/>
    </source>
</evidence>
<reference evidence="4 5" key="1">
    <citation type="submission" date="2019-12" db="EMBL/GenBank/DDBJ databases">
        <title>Chromosome-level assembly of the Caenorhabditis remanei genome.</title>
        <authorList>
            <person name="Teterina A.A."/>
            <person name="Willis J.H."/>
            <person name="Phillips P.C."/>
        </authorList>
    </citation>
    <scope>NUCLEOTIDE SEQUENCE [LARGE SCALE GENOMIC DNA]</scope>
    <source>
        <strain evidence="4 5">PX506</strain>
        <tissue evidence="4">Whole organism</tissue>
    </source>
</reference>
<evidence type="ECO:0000256" key="2">
    <source>
        <dbReference type="ARBA" id="ARBA00022679"/>
    </source>
</evidence>
<dbReference type="PANTHER" id="PTHR22898">
    <property type="entry name" value="UNCHARACTERIZED GLYCOSOL TRANSFERASE-RELATED"/>
    <property type="match status" value="1"/>
</dbReference>
<proteinExistence type="predicted"/>
<dbReference type="KEGG" id="crq:GCK72_007299"/>
<dbReference type="InterPro" id="IPR052501">
    <property type="entry name" value="Alpha-1-2_FucT"/>
</dbReference>
<dbReference type="AlphaFoldDB" id="A0A6A5HH07"/>
<feature type="transmembrane region" description="Helical" evidence="3">
    <location>
        <begin position="136"/>
        <end position="153"/>
    </location>
</feature>
<keyword evidence="2" id="KW-0808">Transferase</keyword>
<keyword evidence="3" id="KW-0812">Transmembrane</keyword>
<dbReference type="RefSeq" id="XP_053590289.1">
    <property type="nucleotide sequence ID" value="XM_053726095.1"/>
</dbReference>
<dbReference type="CDD" id="cd11301">
    <property type="entry name" value="Fut1_Fut2_like"/>
    <property type="match status" value="1"/>
</dbReference>
<dbReference type="GO" id="GO:0005975">
    <property type="term" value="P:carbohydrate metabolic process"/>
    <property type="evidence" value="ECO:0007669"/>
    <property type="project" value="InterPro"/>
</dbReference>
<evidence type="ECO:0008006" key="6">
    <source>
        <dbReference type="Google" id="ProtNLM"/>
    </source>
</evidence>
<dbReference type="GeneID" id="9802122"/>
<organism evidence="4 5">
    <name type="scientific">Caenorhabditis remanei</name>
    <name type="common">Caenorhabditis vulgaris</name>
    <dbReference type="NCBI Taxonomy" id="31234"/>
    <lineage>
        <taxon>Eukaryota</taxon>
        <taxon>Metazoa</taxon>
        <taxon>Ecdysozoa</taxon>
        <taxon>Nematoda</taxon>
        <taxon>Chromadorea</taxon>
        <taxon>Rhabditida</taxon>
        <taxon>Rhabditina</taxon>
        <taxon>Rhabditomorpha</taxon>
        <taxon>Rhabditoidea</taxon>
        <taxon>Rhabditidae</taxon>
        <taxon>Peloderinae</taxon>
        <taxon>Caenorhabditis</taxon>
    </lineage>
</organism>
<evidence type="ECO:0000313" key="4">
    <source>
        <dbReference type="EMBL" id="KAF1767340.1"/>
    </source>
</evidence>
<feature type="transmembrane region" description="Helical" evidence="3">
    <location>
        <begin position="91"/>
        <end position="109"/>
    </location>
</feature>
<feature type="transmembrane region" description="Helical" evidence="3">
    <location>
        <begin position="59"/>
        <end position="79"/>
    </location>
</feature>
<evidence type="ECO:0000256" key="3">
    <source>
        <dbReference type="SAM" id="Phobius"/>
    </source>
</evidence>
<dbReference type="GO" id="GO:0016020">
    <property type="term" value="C:membrane"/>
    <property type="evidence" value="ECO:0007669"/>
    <property type="project" value="InterPro"/>
</dbReference>
<sequence>MLTITIKQSPFRYAIWLFLCMLSRTVLWSLIVVIYYNERTGENYNFNAADYYVRDNFENLMWCDLFTSFHVILACSMLCFSSTKCAKRYMIFFHIQIIMAISMTVYSYFPLITGVEAGAVNFHQKQFFTAHLRYTLYYPALLINYLVCTYFFRKAVVPYPPAKISFHTTKKYLSSNLAAGHHLGNNIFELAALYGLSKRLKRIPLFFIETDYHLRMKGYVENVMPGLMAQFLVVNGSSWKYFHDMRVTLRDFLAFPDFGKFENLPKSDENTHVTCVHTRRSDFIEKGFYSSDPIFIRNAVTYLNEKSANDKTKSRKFVIFGDDQQFMKSIFSDNLQKSQTDYFVSENQPSDDLIYSKYNCDRVLISASRSTFGFWMGYLSKGNAVYHMDITHENKEFYRSHSFNSNDFFPLSWITLDFASADNKTVVER</sequence>
<dbReference type="CTD" id="9802122"/>
<dbReference type="InterPro" id="IPR002516">
    <property type="entry name" value="Glyco_trans_11"/>
</dbReference>